<accession>S8EDN7</accession>
<dbReference type="PANTHER" id="PTHR31972:SF2">
    <property type="entry name" value="DUF868 FAMILY PROTEIN (DUF868)"/>
    <property type="match status" value="1"/>
</dbReference>
<dbReference type="OrthoDB" id="731074at2759"/>
<feature type="non-terminal residue" evidence="2">
    <location>
        <position position="1"/>
    </location>
</feature>
<dbReference type="Pfam" id="PF05910">
    <property type="entry name" value="DUF868"/>
    <property type="match status" value="1"/>
</dbReference>
<evidence type="ECO:0000256" key="1">
    <source>
        <dbReference type="SAM" id="MobiDB-lite"/>
    </source>
</evidence>
<feature type="region of interest" description="Disordered" evidence="1">
    <location>
        <begin position="1"/>
        <end position="21"/>
    </location>
</feature>
<dbReference type="Proteomes" id="UP000015453">
    <property type="component" value="Unassembled WGS sequence"/>
</dbReference>
<dbReference type="InterPro" id="IPR008586">
    <property type="entry name" value="DUF868_pln"/>
</dbReference>
<proteinExistence type="predicted"/>
<evidence type="ECO:0008006" key="4">
    <source>
        <dbReference type="Google" id="ProtNLM"/>
    </source>
</evidence>
<evidence type="ECO:0000313" key="3">
    <source>
        <dbReference type="Proteomes" id="UP000015453"/>
    </source>
</evidence>
<dbReference type="PANTHER" id="PTHR31972">
    <property type="entry name" value="EXPRESSED PROTEIN"/>
    <property type="match status" value="1"/>
</dbReference>
<reference evidence="2 3" key="1">
    <citation type="journal article" date="2013" name="BMC Genomics">
        <title>The miniature genome of a carnivorous plant Genlisea aurea contains a low number of genes and short non-coding sequences.</title>
        <authorList>
            <person name="Leushkin E.V."/>
            <person name="Sutormin R.A."/>
            <person name="Nabieva E.R."/>
            <person name="Penin A.A."/>
            <person name="Kondrashov A.S."/>
            <person name="Logacheva M.D."/>
        </authorList>
    </citation>
    <scope>NUCLEOTIDE SEQUENCE [LARGE SCALE GENOMIC DNA]</scope>
</reference>
<keyword evidence="3" id="KW-1185">Reference proteome</keyword>
<gene>
    <name evidence="2" type="ORF">M569_04081</name>
</gene>
<evidence type="ECO:0000313" key="2">
    <source>
        <dbReference type="EMBL" id="EPS70677.1"/>
    </source>
</evidence>
<dbReference type="EMBL" id="AUSU01001588">
    <property type="protein sequence ID" value="EPS70677.1"/>
    <property type="molecule type" value="Genomic_DNA"/>
</dbReference>
<feature type="compositionally biased region" description="Low complexity" evidence="1">
    <location>
        <begin position="1"/>
        <end position="15"/>
    </location>
</feature>
<dbReference type="AlphaFoldDB" id="S8EDN7"/>
<name>S8EDN7_9LAMI</name>
<comment type="caution">
    <text evidence="2">The sequence shown here is derived from an EMBL/GenBank/DDBJ whole genome shotgun (WGS) entry which is preliminary data.</text>
</comment>
<sequence>RSLSLASSSSSLSASEKPISSKTPQTTVTCVYQAHIAGSLRNVTVLWAKNLMNHSLSLSVDSVDPEVVSTCKIDLKPWYFWAKKGYRTFEVDGSSQIEVYWDLRSAKFSGSPEPFSDYYVALVAEDEVALLLGDLKKKVFKRTKARPALVEAVIFYKKENVFGKKSFSTRAKFDQMKQDHDIVVESSILGPREPEMWISIDGIVLIHVTNLHWKFRGNQTVIVNKQPIQVFWDVHSWLFCVPGSGHGVFIFKSSENEGESDNDSSSHCDDSECSNSSRYFSTQSYSKKDFSLFLYAWKIE</sequence>
<protein>
    <recommendedName>
        <fullName evidence="4">DUF868 domain-containing protein</fullName>
    </recommendedName>
</protein>
<organism evidence="2 3">
    <name type="scientific">Genlisea aurea</name>
    <dbReference type="NCBI Taxonomy" id="192259"/>
    <lineage>
        <taxon>Eukaryota</taxon>
        <taxon>Viridiplantae</taxon>
        <taxon>Streptophyta</taxon>
        <taxon>Embryophyta</taxon>
        <taxon>Tracheophyta</taxon>
        <taxon>Spermatophyta</taxon>
        <taxon>Magnoliopsida</taxon>
        <taxon>eudicotyledons</taxon>
        <taxon>Gunneridae</taxon>
        <taxon>Pentapetalae</taxon>
        <taxon>asterids</taxon>
        <taxon>lamiids</taxon>
        <taxon>Lamiales</taxon>
        <taxon>Lentibulariaceae</taxon>
        <taxon>Genlisea</taxon>
    </lineage>
</organism>